<sequence>MNSFRNTAIKWAYKYWPALYKKRFFKKLNNLNQYNIRKRNVEFEFLLLTKYLQQDSIFLDVGVNMGSYLYFAEKFITDKNIYGFEPQPALYKRIKYLFPNINVYNIALTDTQGILKFKVPMVGNRESTGRGTLKIDYIEEDETSNKIYDVQANTLDWFVAEKQISKISLIKIDVEGAEINVIKGGANTIRKFRPILLIEVEERHHKDKLWNIIQPIINLNYTPYYLDRETFDLIKLKQDTLIHQEITNIKNKEMYINNFIFLPNSI</sequence>
<dbReference type="OrthoDB" id="9812600at2"/>
<organism evidence="2 3">
    <name type="scientific">Apibacter adventoris</name>
    <dbReference type="NCBI Taxonomy" id="1679466"/>
    <lineage>
        <taxon>Bacteria</taxon>
        <taxon>Pseudomonadati</taxon>
        <taxon>Bacteroidota</taxon>
        <taxon>Flavobacteriia</taxon>
        <taxon>Flavobacteriales</taxon>
        <taxon>Weeksellaceae</taxon>
        <taxon>Apibacter</taxon>
    </lineage>
</organism>
<comment type="caution">
    <text evidence="2">The sequence shown here is derived from an EMBL/GenBank/DDBJ whole genome shotgun (WGS) entry which is preliminary data.</text>
</comment>
<dbReference type="Gene3D" id="3.40.50.150">
    <property type="entry name" value="Vaccinia Virus protein VP39"/>
    <property type="match status" value="1"/>
</dbReference>
<dbReference type="EMBL" id="PSZM01000047">
    <property type="protein sequence ID" value="PQL89484.1"/>
    <property type="molecule type" value="Genomic_DNA"/>
</dbReference>
<dbReference type="RefSeq" id="WP_105247866.1">
    <property type="nucleotide sequence ID" value="NZ_PSZM01000047.1"/>
</dbReference>
<accession>A0A2S8A4I9</accession>
<dbReference type="InterPro" id="IPR029063">
    <property type="entry name" value="SAM-dependent_MTases_sf"/>
</dbReference>
<name>A0A2S8A4I9_9FLAO</name>
<proteinExistence type="predicted"/>
<dbReference type="Pfam" id="PF05050">
    <property type="entry name" value="Methyltransf_21"/>
    <property type="match status" value="1"/>
</dbReference>
<keyword evidence="2" id="KW-0808">Transferase</keyword>
<dbReference type="PANTHER" id="PTHR34203:SF15">
    <property type="entry name" value="SLL1173 PROTEIN"/>
    <property type="match status" value="1"/>
</dbReference>
<dbReference type="GO" id="GO:0008168">
    <property type="term" value="F:methyltransferase activity"/>
    <property type="evidence" value="ECO:0007669"/>
    <property type="project" value="UniProtKB-KW"/>
</dbReference>
<dbReference type="SUPFAM" id="SSF53335">
    <property type="entry name" value="S-adenosyl-L-methionine-dependent methyltransferases"/>
    <property type="match status" value="1"/>
</dbReference>
<dbReference type="InterPro" id="IPR006342">
    <property type="entry name" value="FkbM_mtfrase"/>
</dbReference>
<dbReference type="InterPro" id="IPR052514">
    <property type="entry name" value="SAM-dependent_MTase"/>
</dbReference>
<feature type="domain" description="Methyltransferase FkbM" evidence="1">
    <location>
        <begin position="60"/>
        <end position="205"/>
    </location>
</feature>
<dbReference type="NCBIfam" id="TIGR01444">
    <property type="entry name" value="fkbM_fam"/>
    <property type="match status" value="1"/>
</dbReference>
<keyword evidence="2" id="KW-0489">Methyltransferase</keyword>
<dbReference type="PANTHER" id="PTHR34203">
    <property type="entry name" value="METHYLTRANSFERASE, FKBM FAMILY PROTEIN"/>
    <property type="match status" value="1"/>
</dbReference>
<evidence type="ECO:0000313" key="2">
    <source>
        <dbReference type="EMBL" id="PQL89484.1"/>
    </source>
</evidence>
<gene>
    <name evidence="2" type="ORF">C4S77_12655</name>
</gene>
<dbReference type="Proteomes" id="UP000238042">
    <property type="component" value="Unassembled WGS sequence"/>
</dbReference>
<dbReference type="GO" id="GO:0032259">
    <property type="term" value="P:methylation"/>
    <property type="evidence" value="ECO:0007669"/>
    <property type="project" value="UniProtKB-KW"/>
</dbReference>
<evidence type="ECO:0000313" key="3">
    <source>
        <dbReference type="Proteomes" id="UP000238042"/>
    </source>
</evidence>
<reference evidence="2 3" key="1">
    <citation type="submission" date="2018-02" db="EMBL/GenBank/DDBJ databases">
        <title>Genome sequences of Apibacter spp., gut symbionts of Asian honey bees.</title>
        <authorList>
            <person name="Kwong W.K."/>
            <person name="Steele M.I."/>
            <person name="Moran N.A."/>
        </authorList>
    </citation>
    <scope>NUCLEOTIDE SEQUENCE [LARGE SCALE GENOMIC DNA]</scope>
    <source>
        <strain evidence="3">wkB301</strain>
    </source>
</reference>
<keyword evidence="3" id="KW-1185">Reference proteome</keyword>
<protein>
    <submittedName>
        <fullName evidence="2">FkbM family methyltransferase</fullName>
    </submittedName>
</protein>
<evidence type="ECO:0000259" key="1">
    <source>
        <dbReference type="Pfam" id="PF05050"/>
    </source>
</evidence>
<dbReference type="AlphaFoldDB" id="A0A2S8A4I9"/>